<gene>
    <name evidence="2" type="ORF">W908_07430</name>
</gene>
<name>A0A0M3T292_9GAMM</name>
<evidence type="ECO:0000313" key="2">
    <source>
        <dbReference type="EMBL" id="ALE02365.1"/>
    </source>
</evidence>
<dbReference type="InterPro" id="IPR018170">
    <property type="entry name" value="Aldo/ket_reductase_CS"/>
</dbReference>
<dbReference type="PROSITE" id="PS00062">
    <property type="entry name" value="ALDOKETO_REDUCTASE_2"/>
    <property type="match status" value="1"/>
</dbReference>
<dbReference type="InterPro" id="IPR036812">
    <property type="entry name" value="NAD(P)_OxRdtase_dom_sf"/>
</dbReference>
<keyword evidence="3" id="KW-1185">Reference proteome</keyword>
<dbReference type="InterPro" id="IPR050523">
    <property type="entry name" value="AKR_Detox_Biosynth"/>
</dbReference>
<dbReference type="KEGG" id="tsn:W908_07430"/>
<dbReference type="Pfam" id="PF00248">
    <property type="entry name" value="Aldo_ket_red"/>
    <property type="match status" value="1"/>
</dbReference>
<dbReference type="RefSeq" id="WP_053820571.1">
    <property type="nucleotide sequence ID" value="NZ_CP006911.1"/>
</dbReference>
<accession>A0A0M3T292</accession>
<dbReference type="GO" id="GO:0005829">
    <property type="term" value="C:cytosol"/>
    <property type="evidence" value="ECO:0007669"/>
    <property type="project" value="TreeGrafter"/>
</dbReference>
<dbReference type="PATRIC" id="fig|1125411.7.peg.1465"/>
<dbReference type="OrthoDB" id="9768793at2"/>
<dbReference type="AlphaFoldDB" id="A0A0M3T292"/>
<feature type="domain" description="NADP-dependent oxidoreductase" evidence="1">
    <location>
        <begin position="14"/>
        <end position="283"/>
    </location>
</feature>
<dbReference type="PANTHER" id="PTHR43364:SF1">
    <property type="entry name" value="OXIDOREDUCTASE YDHF"/>
    <property type="match status" value="1"/>
</dbReference>
<organism evidence="2 3">
    <name type="scientific">Candidatus Pseudothioglobus singularis PS1</name>
    <dbReference type="NCBI Taxonomy" id="1125411"/>
    <lineage>
        <taxon>Bacteria</taxon>
        <taxon>Pseudomonadati</taxon>
        <taxon>Pseudomonadota</taxon>
        <taxon>Gammaproteobacteria</taxon>
        <taxon>Candidatus Pseudothioglobaceae</taxon>
        <taxon>Candidatus Pseudothioglobus</taxon>
    </lineage>
</organism>
<evidence type="ECO:0000313" key="3">
    <source>
        <dbReference type="Proteomes" id="UP000068905"/>
    </source>
</evidence>
<dbReference type="PRINTS" id="PR00069">
    <property type="entry name" value="ALDKETRDTASE"/>
</dbReference>
<dbReference type="Proteomes" id="UP000068905">
    <property type="component" value="Chromosome"/>
</dbReference>
<dbReference type="SUPFAM" id="SSF51430">
    <property type="entry name" value="NAD(P)-linked oxidoreductase"/>
    <property type="match status" value="1"/>
</dbReference>
<sequence length="301" mass="33418">MERVNLSSSSSISRIIYGMWRLADDINTSSKHISDKVNLCLGQGITSFDQAAVYGLYSAEALFGEVLKANPSLRHKIEIVSKCCIVNPSDRYAGVSVSHYDTSREHIFNSVDSSLKNMATDYLDLLLIHRQDPFLDHHETGKALDDLIKSGKVKEVGVSNFKPWDFNLLQSSMKSHLVTNQIEMSLAATDSFTNGDLAFHQERATTIMAWSPLGGGKLMKDKGILGKALKKIAVNQNVDIAAVAVAWLLAHPARICPVMGTNNLNRIAKISDAMNVKMDRESWFELYTASFNDGKLQWRLP</sequence>
<dbReference type="Gene3D" id="3.20.20.100">
    <property type="entry name" value="NADP-dependent oxidoreductase domain"/>
    <property type="match status" value="1"/>
</dbReference>
<dbReference type="PANTHER" id="PTHR43364">
    <property type="entry name" value="NADH-SPECIFIC METHYLGLYOXAL REDUCTASE-RELATED"/>
    <property type="match status" value="1"/>
</dbReference>
<dbReference type="GO" id="GO:0016491">
    <property type="term" value="F:oxidoreductase activity"/>
    <property type="evidence" value="ECO:0007669"/>
    <property type="project" value="InterPro"/>
</dbReference>
<protein>
    <submittedName>
        <fullName evidence="2">Aryl-alcohol dehydrogenase</fullName>
    </submittedName>
</protein>
<reference evidence="2 3" key="1">
    <citation type="journal article" date="2015" name="Genome Announc.">
        <title>Genome Sequence of 'Candidatus Thioglobus singularis' Strain PS1, a Mixotroph from the SUP05 Clade of Marine Gammaproteobacteria.</title>
        <authorList>
            <person name="Marshall K.T."/>
            <person name="Morris R.M."/>
        </authorList>
    </citation>
    <scope>NUCLEOTIDE SEQUENCE [LARGE SCALE GENOMIC DNA]</scope>
    <source>
        <strain evidence="2 3">PS1</strain>
    </source>
</reference>
<dbReference type="STRING" id="1125411.W908_07430"/>
<dbReference type="InterPro" id="IPR020471">
    <property type="entry name" value="AKR"/>
</dbReference>
<dbReference type="EMBL" id="CP006911">
    <property type="protein sequence ID" value="ALE02365.1"/>
    <property type="molecule type" value="Genomic_DNA"/>
</dbReference>
<proteinExistence type="predicted"/>
<evidence type="ECO:0000259" key="1">
    <source>
        <dbReference type="Pfam" id="PF00248"/>
    </source>
</evidence>
<dbReference type="InterPro" id="IPR023210">
    <property type="entry name" value="NADP_OxRdtase_dom"/>
</dbReference>